<keyword evidence="1" id="KW-0472">Membrane</keyword>
<evidence type="ECO:0000256" key="1">
    <source>
        <dbReference type="SAM" id="Phobius"/>
    </source>
</evidence>
<protein>
    <submittedName>
        <fullName evidence="2">Uncharacterized protein</fullName>
    </submittedName>
</protein>
<reference evidence="2" key="1">
    <citation type="journal article" date="2014" name="BMC Genomics">
        <title>The Babesia bovis gene and promoter model: an update from full-length EST analysis.</title>
        <authorList>
            <person name="Yamagishi J."/>
            <person name="Wakaguri H."/>
            <person name="Yokoyama N."/>
            <person name="Yamashita R."/>
            <person name="Suzuki Y."/>
            <person name="Xuan X."/>
            <person name="Igarashi I."/>
        </authorList>
    </citation>
    <scope>NUCLEOTIDE SEQUENCE</scope>
    <source>
        <strain evidence="2">Texas</strain>
    </source>
</reference>
<sequence>MRAIGLPMGLCYSAGIAIMHNSWSLFVFVLFVKYYDVNCMIIGDNVGNSLLPKRTSSIRHCSLAFVASFR</sequence>
<dbReference type="EMBL" id="AK442429">
    <property type="protein sequence ID" value="BAN66223.1"/>
    <property type="molecule type" value="mRNA"/>
</dbReference>
<feature type="transmembrane region" description="Helical" evidence="1">
    <location>
        <begin position="12"/>
        <end position="32"/>
    </location>
</feature>
<dbReference type="AlphaFoldDB" id="S6B402"/>
<dbReference type="VEuPathDB" id="PiroplasmaDB:BBOV_IV002864"/>
<keyword evidence="1" id="KW-0812">Transmembrane</keyword>
<dbReference type="EMBL" id="AK441019">
    <property type="protein sequence ID" value="BAN64813.1"/>
    <property type="molecule type" value="mRNA"/>
</dbReference>
<evidence type="ECO:0000313" key="2">
    <source>
        <dbReference type="EMBL" id="BAN66223.1"/>
    </source>
</evidence>
<name>S6B402_BABBO</name>
<organism evidence="2">
    <name type="scientific">Babesia bovis</name>
    <dbReference type="NCBI Taxonomy" id="5865"/>
    <lineage>
        <taxon>Eukaryota</taxon>
        <taxon>Sar</taxon>
        <taxon>Alveolata</taxon>
        <taxon>Apicomplexa</taxon>
        <taxon>Aconoidasida</taxon>
        <taxon>Piroplasmida</taxon>
        <taxon>Babesiidae</taxon>
        <taxon>Babesia</taxon>
    </lineage>
</organism>
<accession>S6B402</accession>
<proteinExistence type="evidence at transcript level"/>
<keyword evidence="1" id="KW-1133">Transmembrane helix</keyword>
<dbReference type="EMBL" id="AK441294">
    <property type="protein sequence ID" value="BAN65088.1"/>
    <property type="molecule type" value="mRNA"/>
</dbReference>